<sequence>MDQNISTDLVFHQYQYDQLNFLSNCHFEIKRPCDCTMLQLHHFYLLLKMGNKVSTIDLPAKIFNAAFLAFCYHGKKLAGISAIKRPGLSYLQEVHKKAGITPVTEKPFLEMGYSFTIEEVRNKGISSTLKRMLLQKISNHQGIIFSTTATPSSQRFLIANGFHAEGNPYQGILDDHIIYFERTLSC</sequence>
<dbReference type="STRING" id="332999.SAMN04488511_11851"/>
<dbReference type="Proteomes" id="UP000198836">
    <property type="component" value="Unassembled WGS sequence"/>
</dbReference>
<dbReference type="OrthoDB" id="756447at2"/>
<evidence type="ECO:0000313" key="2">
    <source>
        <dbReference type="Proteomes" id="UP000198836"/>
    </source>
</evidence>
<name>A0A1I0U1V3_9SPHI</name>
<reference evidence="2" key="1">
    <citation type="submission" date="2016-10" db="EMBL/GenBank/DDBJ databases">
        <authorList>
            <person name="Varghese N."/>
            <person name="Submissions S."/>
        </authorList>
    </citation>
    <scope>NUCLEOTIDE SEQUENCE [LARGE SCALE GENOMIC DNA]</scope>
    <source>
        <strain evidence="2">DSM 18130</strain>
    </source>
</reference>
<dbReference type="AlphaFoldDB" id="A0A1I0U1V3"/>
<dbReference type="RefSeq" id="WP_134203841.1">
    <property type="nucleotide sequence ID" value="NZ_FOJM01000018.1"/>
</dbReference>
<proteinExistence type="predicted"/>
<accession>A0A1I0U1V3</accession>
<protein>
    <recommendedName>
        <fullName evidence="3">N-acetyltransferase domain-containing protein</fullName>
    </recommendedName>
</protein>
<dbReference type="InterPro" id="IPR016181">
    <property type="entry name" value="Acyl_CoA_acyltransferase"/>
</dbReference>
<gene>
    <name evidence="1" type="ORF">SAMN04488511_11851</name>
</gene>
<evidence type="ECO:0000313" key="1">
    <source>
        <dbReference type="EMBL" id="SFA57910.1"/>
    </source>
</evidence>
<dbReference type="EMBL" id="FOJM01000018">
    <property type="protein sequence ID" value="SFA57910.1"/>
    <property type="molecule type" value="Genomic_DNA"/>
</dbReference>
<evidence type="ECO:0008006" key="3">
    <source>
        <dbReference type="Google" id="ProtNLM"/>
    </source>
</evidence>
<keyword evidence="2" id="KW-1185">Reference proteome</keyword>
<dbReference type="SUPFAM" id="SSF55729">
    <property type="entry name" value="Acyl-CoA N-acyltransferases (Nat)"/>
    <property type="match status" value="1"/>
</dbReference>
<organism evidence="1 2">
    <name type="scientific">Pedobacter suwonensis</name>
    <dbReference type="NCBI Taxonomy" id="332999"/>
    <lineage>
        <taxon>Bacteria</taxon>
        <taxon>Pseudomonadati</taxon>
        <taxon>Bacteroidota</taxon>
        <taxon>Sphingobacteriia</taxon>
        <taxon>Sphingobacteriales</taxon>
        <taxon>Sphingobacteriaceae</taxon>
        <taxon>Pedobacter</taxon>
    </lineage>
</organism>